<dbReference type="AlphaFoldDB" id="A0A0A9ATW3"/>
<accession>A0A0A9ATW3</accession>
<sequence>MFRGRQEQKAHHGNYCPDPTFNC</sequence>
<dbReference type="EMBL" id="GBRH01243339">
    <property type="protein sequence ID" value="JAD54556.1"/>
    <property type="molecule type" value="Transcribed_RNA"/>
</dbReference>
<evidence type="ECO:0000313" key="1">
    <source>
        <dbReference type="EMBL" id="JAD54556.1"/>
    </source>
</evidence>
<organism evidence="1">
    <name type="scientific">Arundo donax</name>
    <name type="common">Giant reed</name>
    <name type="synonym">Donax arundinaceus</name>
    <dbReference type="NCBI Taxonomy" id="35708"/>
    <lineage>
        <taxon>Eukaryota</taxon>
        <taxon>Viridiplantae</taxon>
        <taxon>Streptophyta</taxon>
        <taxon>Embryophyta</taxon>
        <taxon>Tracheophyta</taxon>
        <taxon>Spermatophyta</taxon>
        <taxon>Magnoliopsida</taxon>
        <taxon>Liliopsida</taxon>
        <taxon>Poales</taxon>
        <taxon>Poaceae</taxon>
        <taxon>PACMAD clade</taxon>
        <taxon>Arundinoideae</taxon>
        <taxon>Arundineae</taxon>
        <taxon>Arundo</taxon>
    </lineage>
</organism>
<reference evidence="1" key="1">
    <citation type="submission" date="2014-09" db="EMBL/GenBank/DDBJ databases">
        <authorList>
            <person name="Magalhaes I.L.F."/>
            <person name="Oliveira U."/>
            <person name="Santos F.R."/>
            <person name="Vidigal T.H.D.A."/>
            <person name="Brescovit A.D."/>
            <person name="Santos A.J."/>
        </authorList>
    </citation>
    <scope>NUCLEOTIDE SEQUENCE</scope>
    <source>
        <tissue evidence="1">Shoot tissue taken approximately 20 cm above the soil surface</tissue>
    </source>
</reference>
<proteinExistence type="predicted"/>
<reference evidence="1" key="2">
    <citation type="journal article" date="2015" name="Data Brief">
        <title>Shoot transcriptome of the giant reed, Arundo donax.</title>
        <authorList>
            <person name="Barrero R.A."/>
            <person name="Guerrero F.D."/>
            <person name="Moolhuijzen P."/>
            <person name="Goolsby J.A."/>
            <person name="Tidwell J."/>
            <person name="Bellgard S.E."/>
            <person name="Bellgard M.I."/>
        </authorList>
    </citation>
    <scope>NUCLEOTIDE SEQUENCE</scope>
    <source>
        <tissue evidence="1">Shoot tissue taken approximately 20 cm above the soil surface</tissue>
    </source>
</reference>
<name>A0A0A9ATW3_ARUDO</name>
<protein>
    <submittedName>
        <fullName evidence="1">Uncharacterized protein</fullName>
    </submittedName>
</protein>